<dbReference type="InterPro" id="IPR016164">
    <property type="entry name" value="FAD-linked_Oxase-like_C"/>
</dbReference>
<dbReference type="FunFam" id="3.30.465.10:FF:000053">
    <property type="entry name" value="D-lactate dehydrogenase (Cytochrome), putative"/>
    <property type="match status" value="1"/>
</dbReference>
<sequence>MSRFQIIRHGLLVRGRARHFSSVSLADIDHFRTVLPPHAILTTLPTVATAPVAPAELDQYNRDWMGKYTGKATTVLKPRTTHEVSKIVKWCNEREIAVVPQGGNTGLVGGSVPLHDELILSLASMNNVRSFDPVSGILIADAGCILQSLTDYVAPYNHIMPIDLGAKGSCHIGGNVATNAGGLRLLRYGSLHGSVLGLEVVLPDGTVLDQLTSLRKDNTGYDLKQLFIGAEGTLGVITGVSLLTPPAPQASNNVILALPHFDNVQPLYRKVKRALSEILSAFEFIDRAAYDLAVKHGQGRALNPEDVEGAECFVLVETSGGRREHDEEKLTDLLAELLGAEKPLINTGVLSQSPAQFSSLWALREGVTEAVSKEGKAYKYDISIPLAHFKTVVDSTRKHLGVKGLLGDHAVKHVVGYGHVGDGNLHLNIVAAAYTDEIQDALEPFVYELVSSYRGSISAEHGIGAMKTHALHYSKDEVSIALMRKIKAIFDPRGIMNPGKVLE</sequence>
<name>A0AAD7KDW4_9AGAR</name>
<dbReference type="SUPFAM" id="SSF56176">
    <property type="entry name" value="FAD-binding/transporter-associated domain-like"/>
    <property type="match status" value="1"/>
</dbReference>
<proteinExistence type="inferred from homology"/>
<evidence type="ECO:0000256" key="4">
    <source>
        <dbReference type="ARBA" id="ARBA00022827"/>
    </source>
</evidence>
<accession>A0AAD7KDW4</accession>
<dbReference type="GO" id="GO:0071949">
    <property type="term" value="F:FAD binding"/>
    <property type="evidence" value="ECO:0007669"/>
    <property type="project" value="InterPro"/>
</dbReference>
<dbReference type="SUPFAM" id="SSF55103">
    <property type="entry name" value="FAD-linked oxidases, C-terminal domain"/>
    <property type="match status" value="1"/>
</dbReference>
<comment type="catalytic activity">
    <reaction evidence="6">
        <text>(R)-lactate + 2 Fe(III)-[cytochrome c] = 2 Fe(II)-[cytochrome c] + pyruvate + 2 H(+)</text>
        <dbReference type="Rhea" id="RHEA:13521"/>
        <dbReference type="Rhea" id="RHEA-COMP:10350"/>
        <dbReference type="Rhea" id="RHEA-COMP:14399"/>
        <dbReference type="ChEBI" id="CHEBI:15361"/>
        <dbReference type="ChEBI" id="CHEBI:15378"/>
        <dbReference type="ChEBI" id="CHEBI:16004"/>
        <dbReference type="ChEBI" id="CHEBI:29033"/>
        <dbReference type="ChEBI" id="CHEBI:29034"/>
        <dbReference type="EC" id="1.1.2.4"/>
    </reaction>
</comment>
<dbReference type="FunFam" id="3.30.70.2190:FF:000001">
    <property type="entry name" value="D-2-hydroxyglutarate dehydrogenase mitochondrial"/>
    <property type="match status" value="1"/>
</dbReference>
<dbReference type="PANTHER" id="PTHR43716:SF1">
    <property type="entry name" value="D-2-HYDROXYGLUTARATE DEHYDROGENASE, MITOCHONDRIAL"/>
    <property type="match status" value="1"/>
</dbReference>
<dbReference type="GO" id="GO:0004458">
    <property type="term" value="F:D-lactate dehydrogenase (cytochrome) activity"/>
    <property type="evidence" value="ECO:0007669"/>
    <property type="project" value="UniProtKB-EC"/>
</dbReference>
<keyword evidence="9" id="KW-1185">Reference proteome</keyword>
<dbReference type="InterPro" id="IPR016169">
    <property type="entry name" value="FAD-bd_PCMH_sub2"/>
</dbReference>
<evidence type="ECO:0000256" key="6">
    <source>
        <dbReference type="ARBA" id="ARBA00051436"/>
    </source>
</evidence>
<keyword evidence="3" id="KW-0285">Flavoprotein</keyword>
<feature type="domain" description="FAD-binding PCMH-type" evidence="7">
    <location>
        <begin position="68"/>
        <end position="247"/>
    </location>
</feature>
<protein>
    <submittedName>
        <fullName evidence="8">FAD-binding domain-containing protein</fullName>
    </submittedName>
</protein>
<reference evidence="8" key="1">
    <citation type="submission" date="2023-03" db="EMBL/GenBank/DDBJ databases">
        <title>Massive genome expansion in bonnet fungi (Mycena s.s.) driven by repeated elements and novel gene families across ecological guilds.</title>
        <authorList>
            <consortium name="Lawrence Berkeley National Laboratory"/>
            <person name="Harder C.B."/>
            <person name="Miyauchi S."/>
            <person name="Viragh M."/>
            <person name="Kuo A."/>
            <person name="Thoen E."/>
            <person name="Andreopoulos B."/>
            <person name="Lu D."/>
            <person name="Skrede I."/>
            <person name="Drula E."/>
            <person name="Henrissat B."/>
            <person name="Morin E."/>
            <person name="Kohler A."/>
            <person name="Barry K."/>
            <person name="LaButti K."/>
            <person name="Morin E."/>
            <person name="Salamov A."/>
            <person name="Lipzen A."/>
            <person name="Mereny Z."/>
            <person name="Hegedus B."/>
            <person name="Baldrian P."/>
            <person name="Stursova M."/>
            <person name="Weitz H."/>
            <person name="Taylor A."/>
            <person name="Grigoriev I.V."/>
            <person name="Nagy L.G."/>
            <person name="Martin F."/>
            <person name="Kauserud H."/>
        </authorList>
    </citation>
    <scope>NUCLEOTIDE SEQUENCE</scope>
    <source>
        <strain evidence="8">CBHHK188m</strain>
    </source>
</reference>
<dbReference type="AlphaFoldDB" id="A0AAD7KDW4"/>
<comment type="cofactor">
    <cofactor evidence="1">
        <name>FAD</name>
        <dbReference type="ChEBI" id="CHEBI:57692"/>
    </cofactor>
</comment>
<dbReference type="FunFam" id="1.10.45.10:FF:000001">
    <property type="entry name" value="D-lactate dehydrogenase mitochondrial"/>
    <property type="match status" value="1"/>
</dbReference>
<dbReference type="PROSITE" id="PS51387">
    <property type="entry name" value="FAD_PCMH"/>
    <property type="match status" value="1"/>
</dbReference>
<dbReference type="Gene3D" id="3.30.43.10">
    <property type="entry name" value="Uridine Diphospho-n-acetylenolpyruvylglucosamine Reductase, domain 2"/>
    <property type="match status" value="1"/>
</dbReference>
<gene>
    <name evidence="8" type="ORF">DFH07DRAFT_788294</name>
</gene>
<evidence type="ECO:0000256" key="1">
    <source>
        <dbReference type="ARBA" id="ARBA00001974"/>
    </source>
</evidence>
<keyword evidence="5" id="KW-0560">Oxidoreductase</keyword>
<dbReference type="Gene3D" id="3.30.465.10">
    <property type="match status" value="1"/>
</dbReference>
<evidence type="ECO:0000256" key="3">
    <source>
        <dbReference type="ARBA" id="ARBA00022630"/>
    </source>
</evidence>
<dbReference type="Proteomes" id="UP001215280">
    <property type="component" value="Unassembled WGS sequence"/>
</dbReference>
<dbReference type="GO" id="GO:0005739">
    <property type="term" value="C:mitochondrion"/>
    <property type="evidence" value="ECO:0007669"/>
    <property type="project" value="TreeGrafter"/>
</dbReference>
<dbReference type="InterPro" id="IPR004113">
    <property type="entry name" value="FAD-bd_oxidored_4_C"/>
</dbReference>
<dbReference type="Gene3D" id="1.10.45.10">
    <property type="entry name" value="Vanillyl-alcohol Oxidase, Chain A, domain 4"/>
    <property type="match status" value="1"/>
</dbReference>
<evidence type="ECO:0000313" key="9">
    <source>
        <dbReference type="Proteomes" id="UP001215280"/>
    </source>
</evidence>
<evidence type="ECO:0000259" key="7">
    <source>
        <dbReference type="PROSITE" id="PS51387"/>
    </source>
</evidence>
<dbReference type="Gene3D" id="3.30.70.2190">
    <property type="match status" value="1"/>
</dbReference>
<evidence type="ECO:0000256" key="2">
    <source>
        <dbReference type="ARBA" id="ARBA00008000"/>
    </source>
</evidence>
<comment type="similarity">
    <text evidence="2">Belongs to the FAD-binding oxidoreductase/transferase type 4 family.</text>
</comment>
<comment type="caution">
    <text evidence="8">The sequence shown here is derived from an EMBL/GenBank/DDBJ whole genome shotgun (WGS) entry which is preliminary data.</text>
</comment>
<dbReference type="InterPro" id="IPR051264">
    <property type="entry name" value="FAD-oxidored/transferase_4"/>
</dbReference>
<dbReference type="PANTHER" id="PTHR43716">
    <property type="entry name" value="D-2-HYDROXYGLUTARATE DEHYDROGENASE, MITOCHONDRIAL"/>
    <property type="match status" value="1"/>
</dbReference>
<dbReference type="InterPro" id="IPR016166">
    <property type="entry name" value="FAD-bd_PCMH"/>
</dbReference>
<dbReference type="InterPro" id="IPR016171">
    <property type="entry name" value="Vanillyl_alc_oxidase_C-sub2"/>
</dbReference>
<organism evidence="8 9">
    <name type="scientific">Mycena maculata</name>
    <dbReference type="NCBI Taxonomy" id="230809"/>
    <lineage>
        <taxon>Eukaryota</taxon>
        <taxon>Fungi</taxon>
        <taxon>Dikarya</taxon>
        <taxon>Basidiomycota</taxon>
        <taxon>Agaricomycotina</taxon>
        <taxon>Agaricomycetes</taxon>
        <taxon>Agaricomycetidae</taxon>
        <taxon>Agaricales</taxon>
        <taxon>Marasmiineae</taxon>
        <taxon>Mycenaceae</taxon>
        <taxon>Mycena</taxon>
    </lineage>
</organism>
<evidence type="ECO:0000256" key="5">
    <source>
        <dbReference type="ARBA" id="ARBA00023002"/>
    </source>
</evidence>
<dbReference type="Pfam" id="PF02913">
    <property type="entry name" value="FAD-oxidase_C"/>
    <property type="match status" value="1"/>
</dbReference>
<evidence type="ECO:0000313" key="8">
    <source>
        <dbReference type="EMBL" id="KAJ7783580.1"/>
    </source>
</evidence>
<dbReference type="InterPro" id="IPR036318">
    <property type="entry name" value="FAD-bd_PCMH-like_sf"/>
</dbReference>
<dbReference type="EMBL" id="JARJLG010000002">
    <property type="protein sequence ID" value="KAJ7783580.1"/>
    <property type="molecule type" value="Genomic_DNA"/>
</dbReference>
<keyword evidence="4" id="KW-0274">FAD</keyword>
<dbReference type="FunFam" id="3.30.70.2740:FF:000002">
    <property type="entry name" value="D-2-hydroxyglutarate dehydrogenase mitochondrial"/>
    <property type="match status" value="1"/>
</dbReference>
<dbReference type="InterPro" id="IPR016167">
    <property type="entry name" value="FAD-bd_PCMH_sub1"/>
</dbReference>
<dbReference type="Pfam" id="PF01565">
    <property type="entry name" value="FAD_binding_4"/>
    <property type="match status" value="1"/>
</dbReference>
<dbReference type="InterPro" id="IPR006094">
    <property type="entry name" value="Oxid_FAD_bind_N"/>
</dbReference>
<dbReference type="FunFam" id="3.30.43.10:FF:000011">
    <property type="entry name" value="D-lactate dehydrogenase (Cytochrome)"/>
    <property type="match status" value="1"/>
</dbReference>
<dbReference type="Gene3D" id="3.30.70.2740">
    <property type="match status" value="1"/>
</dbReference>